<name>A0ABR9ZAC3_VIBAN</name>
<protein>
    <submittedName>
        <fullName evidence="1">Nitroreductase</fullName>
    </submittedName>
</protein>
<organism evidence="1 2">
    <name type="scientific">Vibrio anguillarum</name>
    <name type="common">Listonella anguillarum</name>
    <dbReference type="NCBI Taxonomy" id="55601"/>
    <lineage>
        <taxon>Bacteria</taxon>
        <taxon>Pseudomonadati</taxon>
        <taxon>Pseudomonadota</taxon>
        <taxon>Gammaproteobacteria</taxon>
        <taxon>Vibrionales</taxon>
        <taxon>Vibrionaceae</taxon>
        <taxon>Vibrio</taxon>
    </lineage>
</organism>
<sequence>MYLKSVSVLLITALLNACSLYAGPIPEKAWSVSVSMSSFYPVKGKRVINP</sequence>
<gene>
    <name evidence="1" type="ORF">EAY46_20535</name>
</gene>
<evidence type="ECO:0000313" key="2">
    <source>
        <dbReference type="Proteomes" id="UP000726136"/>
    </source>
</evidence>
<dbReference type="Proteomes" id="UP000726136">
    <property type="component" value="Unassembled WGS sequence"/>
</dbReference>
<keyword evidence="2" id="KW-1185">Reference proteome</keyword>
<comment type="caution">
    <text evidence="1">The sequence shown here is derived from an EMBL/GenBank/DDBJ whole genome shotgun (WGS) entry which is preliminary data.</text>
</comment>
<feature type="non-terminal residue" evidence="1">
    <location>
        <position position="50"/>
    </location>
</feature>
<dbReference type="EMBL" id="RDPI01000132">
    <property type="protein sequence ID" value="MBF4375409.1"/>
    <property type="molecule type" value="Genomic_DNA"/>
</dbReference>
<proteinExistence type="predicted"/>
<evidence type="ECO:0000313" key="1">
    <source>
        <dbReference type="EMBL" id="MBF4375409.1"/>
    </source>
</evidence>
<reference evidence="1 2" key="1">
    <citation type="journal article" date="2021" name="PeerJ">
        <title>Analysis of 44 Vibrio anguillarum genomes reveals high genetic diversity.</title>
        <authorList>
            <person name="Hansen M.J."/>
            <person name="Dalsgaard I."/>
        </authorList>
    </citation>
    <scope>NUCLEOTIDE SEQUENCE [LARGE SCALE GENOMIC DNA]</scope>
    <source>
        <strain evidence="1 2">040915-1/1B</strain>
    </source>
</reference>
<accession>A0ABR9ZAC3</accession>